<organism evidence="2 3">
    <name type="scientific">Stenotrophomonas pictorum JCM 9942</name>
    <dbReference type="NCBI Taxonomy" id="1236960"/>
    <lineage>
        <taxon>Bacteria</taxon>
        <taxon>Pseudomonadati</taxon>
        <taxon>Pseudomonadota</taxon>
        <taxon>Gammaproteobacteria</taxon>
        <taxon>Lysobacterales</taxon>
        <taxon>Lysobacteraceae</taxon>
        <taxon>Stenotrophomonas</taxon>
    </lineage>
</organism>
<evidence type="ECO:0008006" key="4">
    <source>
        <dbReference type="Google" id="ProtNLM"/>
    </source>
</evidence>
<dbReference type="RefSeq" id="WP_054659011.1">
    <property type="nucleotide sequence ID" value="NZ_BAZI01000132.1"/>
</dbReference>
<gene>
    <name evidence="2" type="ORF">ARC78_07285</name>
</gene>
<dbReference type="Proteomes" id="UP000050836">
    <property type="component" value="Unassembled WGS sequence"/>
</dbReference>
<evidence type="ECO:0000313" key="3">
    <source>
        <dbReference type="Proteomes" id="UP000050836"/>
    </source>
</evidence>
<sequence length="274" mass="29054">MQKRKAVWPWVVLGVVAVGGAGGWLFQDDLRRLPSPGKVSPGGNTGVAAPAAAPSQIAAAPVAASPRYPLHSTDAADAALPVLADSDAQVMQMLGGMFPDGLLTLLVPGHLIQRGVVHIDNLTQPSLPAAAMALRPVAGSPLLQADGQGGEQLAAANAARYAPYVDAFTGVDAQRLAQAYRRLYPLIQQAWREVGHPDGHFNDRLVAVIDHLLLTPEPPVAPSLVRDERGRYRFVDPDLQARSVGQKALLRLEVAQARAVKQQLRELRTALTGG</sequence>
<feature type="transmembrane region" description="Helical" evidence="1">
    <location>
        <begin position="7"/>
        <end position="26"/>
    </location>
</feature>
<dbReference type="OrthoDB" id="5502479at2"/>
<proteinExistence type="predicted"/>
<keyword evidence="1" id="KW-0472">Membrane</keyword>
<dbReference type="InterPro" id="IPR021382">
    <property type="entry name" value="DUF3014"/>
</dbReference>
<evidence type="ECO:0000256" key="1">
    <source>
        <dbReference type="SAM" id="Phobius"/>
    </source>
</evidence>
<keyword evidence="1" id="KW-0812">Transmembrane</keyword>
<name>A0A0R0AQN5_9GAMM</name>
<keyword evidence="1" id="KW-1133">Transmembrane helix</keyword>
<keyword evidence="3" id="KW-1185">Reference proteome</keyword>
<comment type="caution">
    <text evidence="2">The sequence shown here is derived from an EMBL/GenBank/DDBJ whole genome shotgun (WGS) entry which is preliminary data.</text>
</comment>
<dbReference type="EMBL" id="LLXS01000013">
    <property type="protein sequence ID" value="KRG43447.1"/>
    <property type="molecule type" value="Genomic_DNA"/>
</dbReference>
<dbReference type="Pfam" id="PF11219">
    <property type="entry name" value="DUF3014"/>
    <property type="match status" value="1"/>
</dbReference>
<accession>A0A0R0AQN5</accession>
<reference evidence="2 3" key="1">
    <citation type="submission" date="2015-10" db="EMBL/GenBank/DDBJ databases">
        <title>Genome sequencing and analysis of members of genus Stenotrophomonas.</title>
        <authorList>
            <person name="Patil P.P."/>
            <person name="Midha S."/>
            <person name="Patil P.B."/>
        </authorList>
    </citation>
    <scope>NUCLEOTIDE SEQUENCE [LARGE SCALE GENOMIC DNA]</scope>
    <source>
        <strain evidence="2 3">JCM 9942</strain>
    </source>
</reference>
<protein>
    <recommendedName>
        <fullName evidence="4">DUF3014 domain-containing protein</fullName>
    </recommendedName>
</protein>
<dbReference type="AlphaFoldDB" id="A0A0R0AQN5"/>
<evidence type="ECO:0000313" key="2">
    <source>
        <dbReference type="EMBL" id="KRG43447.1"/>
    </source>
</evidence>